<dbReference type="RefSeq" id="WP_166147299.1">
    <property type="nucleotide sequence ID" value="NZ_JAAOIW010000002.1"/>
</dbReference>
<keyword evidence="4" id="KW-1185">Reference proteome</keyword>
<evidence type="ECO:0000313" key="4">
    <source>
        <dbReference type="Proteomes" id="UP001165962"/>
    </source>
</evidence>
<organism evidence="3 4">
    <name type="scientific">Paenibacillus agricola</name>
    <dbReference type="NCBI Taxonomy" id="2716264"/>
    <lineage>
        <taxon>Bacteria</taxon>
        <taxon>Bacillati</taxon>
        <taxon>Bacillota</taxon>
        <taxon>Bacilli</taxon>
        <taxon>Bacillales</taxon>
        <taxon>Paenibacillaceae</taxon>
        <taxon>Paenibacillus</taxon>
    </lineage>
</organism>
<comment type="caution">
    <text evidence="3">The sequence shown here is derived from an EMBL/GenBank/DDBJ whole genome shotgun (WGS) entry which is preliminary data.</text>
</comment>
<dbReference type="Proteomes" id="UP001165962">
    <property type="component" value="Unassembled WGS sequence"/>
</dbReference>
<evidence type="ECO:0000259" key="2">
    <source>
        <dbReference type="Pfam" id="PF04892"/>
    </source>
</evidence>
<proteinExistence type="predicted"/>
<evidence type="ECO:0000256" key="1">
    <source>
        <dbReference type="SAM" id="Phobius"/>
    </source>
</evidence>
<protein>
    <submittedName>
        <fullName evidence="3">VanZ family protein</fullName>
    </submittedName>
</protein>
<name>A0ABX0J127_9BACL</name>
<keyword evidence="1" id="KW-0812">Transmembrane</keyword>
<dbReference type="InterPro" id="IPR006976">
    <property type="entry name" value="VanZ-like"/>
</dbReference>
<feature type="transmembrane region" description="Helical" evidence="1">
    <location>
        <begin position="101"/>
        <end position="118"/>
    </location>
</feature>
<reference evidence="3" key="1">
    <citation type="submission" date="2020-03" db="EMBL/GenBank/DDBJ databases">
        <title>Draft sequencing of Paenibacilllus sp. S3N08.</title>
        <authorList>
            <person name="Kim D.-U."/>
        </authorList>
    </citation>
    <scope>NUCLEOTIDE SEQUENCE</scope>
    <source>
        <strain evidence="3">S3N08</strain>
    </source>
</reference>
<evidence type="ECO:0000313" key="3">
    <source>
        <dbReference type="EMBL" id="NHN29388.1"/>
    </source>
</evidence>
<dbReference type="Pfam" id="PF04892">
    <property type="entry name" value="VanZ"/>
    <property type="match status" value="1"/>
</dbReference>
<dbReference type="PIRSF" id="PIRSF019083">
    <property type="entry name" value="UCP019083_VanZ"/>
    <property type="match status" value="1"/>
</dbReference>
<keyword evidence="1" id="KW-1133">Transmembrane helix</keyword>
<gene>
    <name evidence="3" type="ORF">G9U52_06035</name>
</gene>
<dbReference type="InterPro" id="IPR016747">
    <property type="entry name" value="Phosphotransbutyrylase"/>
</dbReference>
<accession>A0ABX0J127</accession>
<dbReference type="NCBIfam" id="NF037970">
    <property type="entry name" value="vanZ_1"/>
    <property type="match status" value="1"/>
</dbReference>
<keyword evidence="1" id="KW-0472">Membrane</keyword>
<feature type="transmembrane region" description="Helical" evidence="1">
    <location>
        <begin position="77"/>
        <end position="94"/>
    </location>
</feature>
<sequence>MDKRKGFLILLLLWIVLILYLSFQTYQQQSIQPWLRTFYTQEQLAAKLPDWTIHYLGGEVAAKTRPFTFVEFLVRKGAHVCIYALLALLSYLGFATFISKALWRIGAVMAVVLLVAGFDEWNQSFTTTRTGVVQDIGIDLLGAALVVLLVILNQRWRTWKQKRSANLTTKSLTNLTTKLK</sequence>
<feature type="domain" description="VanZ-like" evidence="2">
    <location>
        <begin position="7"/>
        <end position="152"/>
    </location>
</feature>
<dbReference type="EMBL" id="JAAOIW010000002">
    <property type="protein sequence ID" value="NHN29388.1"/>
    <property type="molecule type" value="Genomic_DNA"/>
</dbReference>
<feature type="transmembrane region" description="Helical" evidence="1">
    <location>
        <begin position="130"/>
        <end position="152"/>
    </location>
</feature>